<accession>W0I2W5</accession>
<dbReference type="KEGG" id="ths:TES1_1012"/>
<protein>
    <submittedName>
        <fullName evidence="2">Uncharacterized protein</fullName>
    </submittedName>
</protein>
<sequence>MKYAKYTLFLLIFLHFCCVYAMEGNVLWIEKDYDSWMYLGANESLRNLPINDGESFELEYEVYVEYYESRTDWAPLALMQVHLNTNTVNSNPDKYYDIRLWDGGRLTLVGPDRYVTYLKTDSFSKYDDPNVWIEKVHRIKIEVDKHNGTNFEVKYYVDGDLVGKWDTSFILSAPKDSYLSWKWKNFTLTEVCYGIGFVFGSTDPNNRFKMAIDNLRIKLPNGTVLYEDFEDNNWNRIFGRISYKRGYSDYGLGSAPKQSVKASIPWDVMIIAYSLITFIVLKRR</sequence>
<dbReference type="AlphaFoldDB" id="W0I2W5"/>
<keyword evidence="1" id="KW-0472">Membrane</keyword>
<dbReference type="STRING" id="582419.TES1_1012"/>
<evidence type="ECO:0000256" key="1">
    <source>
        <dbReference type="SAM" id="Phobius"/>
    </source>
</evidence>
<dbReference type="EMBL" id="CP006965">
    <property type="protein sequence ID" value="AHF80396.1"/>
    <property type="molecule type" value="Genomic_DNA"/>
</dbReference>
<dbReference type="Proteomes" id="UP000019027">
    <property type="component" value="Chromosome"/>
</dbReference>
<evidence type="ECO:0000313" key="2">
    <source>
        <dbReference type="EMBL" id="AHF80396.1"/>
    </source>
</evidence>
<dbReference type="OrthoDB" id="383113at2157"/>
<reference evidence="2 3" key="1">
    <citation type="journal article" date="2014" name="Int. J. Syst. Evol. Microbiol.">
        <title>Thermococcus paralvinellae sp. nov. and Thermococcus cleftensis sp. nov. of hyperthermophilic heterotrophs from deep-sea hydrothermal vents.</title>
        <authorList>
            <person name="Hensley S.A."/>
            <person name="Jung J.H."/>
            <person name="Park C.S."/>
            <person name="Holden J.F."/>
        </authorList>
    </citation>
    <scope>NUCLEOTIDE SEQUENCE [LARGE SCALE GENOMIC DNA]</scope>
    <source>
        <strain evidence="2 3">ES1</strain>
    </source>
</reference>
<keyword evidence="3" id="KW-1185">Reference proteome</keyword>
<dbReference type="HOGENOM" id="CLU_978685_0_0_2"/>
<dbReference type="RefSeq" id="WP_042680875.1">
    <property type="nucleotide sequence ID" value="NZ_CP006965.1"/>
</dbReference>
<evidence type="ECO:0000313" key="3">
    <source>
        <dbReference type="Proteomes" id="UP000019027"/>
    </source>
</evidence>
<feature type="transmembrane region" description="Helical" evidence="1">
    <location>
        <begin position="264"/>
        <end position="281"/>
    </location>
</feature>
<keyword evidence="1" id="KW-1133">Transmembrane helix</keyword>
<organism evidence="2 3">
    <name type="scientific">Thermococcus paralvinellae</name>
    <dbReference type="NCBI Taxonomy" id="582419"/>
    <lineage>
        <taxon>Archaea</taxon>
        <taxon>Methanobacteriati</taxon>
        <taxon>Methanobacteriota</taxon>
        <taxon>Thermococci</taxon>
        <taxon>Thermococcales</taxon>
        <taxon>Thermococcaceae</taxon>
        <taxon>Thermococcus</taxon>
    </lineage>
</organism>
<name>W0I2W5_9EURY</name>
<proteinExistence type="predicted"/>
<gene>
    <name evidence="2" type="ORF">TES1_1012</name>
</gene>
<dbReference type="GeneID" id="24905992"/>
<keyword evidence="1" id="KW-0812">Transmembrane</keyword>